<feature type="domain" description="Fibronectin type-III" evidence="3">
    <location>
        <begin position="27"/>
        <end position="121"/>
    </location>
</feature>
<dbReference type="SMART" id="SM00060">
    <property type="entry name" value="FN3"/>
    <property type="match status" value="2"/>
</dbReference>
<keyword evidence="5" id="KW-1185">Reference proteome</keyword>
<proteinExistence type="predicted"/>
<dbReference type="InterPro" id="IPR036116">
    <property type="entry name" value="FN3_sf"/>
</dbReference>
<dbReference type="EMBL" id="JARKHS020029495">
    <property type="protein sequence ID" value="KAK8763254.1"/>
    <property type="molecule type" value="Genomic_DNA"/>
</dbReference>
<feature type="domain" description="Fibronectin type-III" evidence="3">
    <location>
        <begin position="125"/>
        <end position="214"/>
    </location>
</feature>
<evidence type="ECO:0000256" key="2">
    <source>
        <dbReference type="SAM" id="MobiDB-lite"/>
    </source>
</evidence>
<evidence type="ECO:0000259" key="3">
    <source>
        <dbReference type="PROSITE" id="PS50853"/>
    </source>
</evidence>
<keyword evidence="1" id="KW-0677">Repeat</keyword>
<dbReference type="InterPro" id="IPR050991">
    <property type="entry name" value="ECM_Regulatory_Proteins"/>
</dbReference>
<feature type="region of interest" description="Disordered" evidence="2">
    <location>
        <begin position="207"/>
        <end position="243"/>
    </location>
</feature>
<accession>A0AAQ4DLB4</accession>
<dbReference type="SUPFAM" id="SSF49265">
    <property type="entry name" value="Fibronectin type III"/>
    <property type="match status" value="1"/>
</dbReference>
<dbReference type="Pfam" id="PF00041">
    <property type="entry name" value="fn3"/>
    <property type="match status" value="1"/>
</dbReference>
<dbReference type="PROSITE" id="PS50853">
    <property type="entry name" value="FN3"/>
    <property type="match status" value="2"/>
</dbReference>
<dbReference type="InterPro" id="IPR013783">
    <property type="entry name" value="Ig-like_fold"/>
</dbReference>
<evidence type="ECO:0000313" key="5">
    <source>
        <dbReference type="Proteomes" id="UP001321473"/>
    </source>
</evidence>
<feature type="compositionally biased region" description="Acidic residues" evidence="2">
    <location>
        <begin position="234"/>
        <end position="243"/>
    </location>
</feature>
<sequence>MRCLVSTRHEAKLDIPIHVATSDLIDPPTNLNASVFCNNTLTASWEYGVEKFLNIDGFFVTLCHKDGSKCHNSTIDVPYMGFTYQILEYNTSYQAKVYAFFDYGLFKTYSKPAQVAFTAYPKIPQLKRLSVTAISPTELNVQWNTQWNDNIVFTICSGETSCKKEIVQGEDIEHTFSGLEPSTSYVVSAQATATVNHKTCKGDIQKRSATTLPRETIGTRNQEEDALSDMPLQADDDDTALSW</sequence>
<comment type="caution">
    <text evidence="4">The sequence shown here is derived from an EMBL/GenBank/DDBJ whole genome shotgun (WGS) entry which is preliminary data.</text>
</comment>
<dbReference type="Gene3D" id="2.60.40.10">
    <property type="entry name" value="Immunoglobulins"/>
    <property type="match status" value="2"/>
</dbReference>
<organism evidence="4 5">
    <name type="scientific">Amblyomma americanum</name>
    <name type="common">Lone star tick</name>
    <dbReference type="NCBI Taxonomy" id="6943"/>
    <lineage>
        <taxon>Eukaryota</taxon>
        <taxon>Metazoa</taxon>
        <taxon>Ecdysozoa</taxon>
        <taxon>Arthropoda</taxon>
        <taxon>Chelicerata</taxon>
        <taxon>Arachnida</taxon>
        <taxon>Acari</taxon>
        <taxon>Parasitiformes</taxon>
        <taxon>Ixodida</taxon>
        <taxon>Ixodoidea</taxon>
        <taxon>Ixodidae</taxon>
        <taxon>Amblyomminae</taxon>
        <taxon>Amblyomma</taxon>
    </lineage>
</organism>
<gene>
    <name evidence="4" type="ORF">V5799_034141</name>
</gene>
<dbReference type="CDD" id="cd00063">
    <property type="entry name" value="FN3"/>
    <property type="match status" value="2"/>
</dbReference>
<dbReference type="PANTHER" id="PTHR46708">
    <property type="entry name" value="TENASCIN"/>
    <property type="match status" value="1"/>
</dbReference>
<name>A0AAQ4DLB4_AMBAM</name>
<dbReference type="AlphaFoldDB" id="A0AAQ4DLB4"/>
<evidence type="ECO:0000313" key="4">
    <source>
        <dbReference type="EMBL" id="KAK8763254.1"/>
    </source>
</evidence>
<dbReference type="PANTHER" id="PTHR46708:SF2">
    <property type="entry name" value="FIBRONECTIN TYPE-III DOMAIN-CONTAINING PROTEIN"/>
    <property type="match status" value="1"/>
</dbReference>
<protein>
    <recommendedName>
        <fullName evidence="3">Fibronectin type-III domain-containing protein</fullName>
    </recommendedName>
</protein>
<dbReference type="Proteomes" id="UP001321473">
    <property type="component" value="Unassembled WGS sequence"/>
</dbReference>
<dbReference type="InterPro" id="IPR003961">
    <property type="entry name" value="FN3_dom"/>
</dbReference>
<evidence type="ECO:0000256" key="1">
    <source>
        <dbReference type="ARBA" id="ARBA00022737"/>
    </source>
</evidence>
<reference evidence="4 5" key="1">
    <citation type="journal article" date="2023" name="Arcadia Sci">
        <title>De novo assembly of a long-read Amblyomma americanum tick genome.</title>
        <authorList>
            <person name="Chou S."/>
            <person name="Poskanzer K.E."/>
            <person name="Rollins M."/>
            <person name="Thuy-Boun P.S."/>
        </authorList>
    </citation>
    <scope>NUCLEOTIDE SEQUENCE [LARGE SCALE GENOMIC DNA]</scope>
    <source>
        <strain evidence="4">F_SG_1</strain>
        <tissue evidence="4">Salivary glands</tissue>
    </source>
</reference>